<sequence length="1094" mass="118452">MPMDHDSSNSYHELLAVQPCSLPILLSPTIRKVLPPHHVLTGDADLEQDCHDANNYSCYNNNSNSHTNNNNNNNISMATVTSSYNNINNHDMCSPLTRSALLNARPWTGGATTDSPTLPSRPHLAAASAAHPLVAGFLNLAAALETVAFRCCPASTVAAGVSVGLGTYSAALNGHAIADSRLSFLDLPMMGRPASNPSSSVSLLDINSQPSASYPPTSSILSQYINTGHSLSSDTSTAYHYNPSNAAIAASELLQARHLTIPHTSNNAPIQHNLLNRYASDFSCSASAGTSDAADMSVFHDSMHVLPQSHTSHRHHEHSMNMYDDGPELGKRKRIADDMIDTSPSEQLRSIDVLLQRNILHRPSKVHCVATTTLSSRFAHSVHVQDGSTAAAAADTSMVDNEISQTTNSSTSNDTSGGIHSSMWATKPTVFGLNINNGLFPPNASLVRKTSLVSNFDSDNGSPDIMMDQIHRSLIPTQTADSNANSGVDTLQASHRSTAIEAHVAALAASYGMHLSVMQRMWEEKRRELESNLGMLWHGMPSDSYDDVKLITQSVLETAHWLSNRDLCQLRQLIPTWHLAEHKLNSIIKYIQITEDLKITVEIGNSQNPTSTQVLFQPTDNLSHDTETLMRLVISKREMYGDIIRQEGLSWRVLGFPMDELDPLFSAFGNLMHRIMLLHLSRLGECVKDFFNSFQGGSSSVSRVAEKDLDACVLKSLDLLSRVSDLLGLCTPLPIALEELGMNLCIFYVSQAVKDISALCGRSRVGQGKFTGNSSGEDSMGRSFNTSSASQSAPKAARSADAKIAYCCERLMQLMLYMRTMSSNSEQGIFSGISLGGPLQSRLCIESPRPPNQAMNDPNNESVRSSTAPASRNGQVNTQCGTTASKADAECRKNRSLIRPYILGSASPTSSTSVSSSEYPPLTMLTRAHTDVGHFGTAPPQQPNNMATTSLRPSPLDPMAYPPDSNCSSSFNGIDIDVEADVSNMGWSTPICNTINATRTPSRVSPAMEQLSTLLVEAGLMLCELACISRASSPVVTTGNPGDHFMTGVACRFVYAIFQIVCHELDSSTCDWMQRLMHAIIPDEDTSESLSSTW</sequence>
<feature type="compositionally biased region" description="Polar residues" evidence="1">
    <location>
        <begin position="853"/>
        <end position="885"/>
    </location>
</feature>
<dbReference type="EMBL" id="JAFCIX010000063">
    <property type="protein sequence ID" value="KAH6599626.1"/>
    <property type="molecule type" value="Genomic_DNA"/>
</dbReference>
<evidence type="ECO:0008006" key="4">
    <source>
        <dbReference type="Google" id="ProtNLM"/>
    </source>
</evidence>
<comment type="caution">
    <text evidence="2">The sequence shown here is derived from an EMBL/GenBank/DDBJ whole genome shotgun (WGS) entry which is preliminary data.</text>
</comment>
<protein>
    <recommendedName>
        <fullName evidence="4">Exocyst complex component Sec8</fullName>
    </recommendedName>
</protein>
<evidence type="ECO:0000256" key="1">
    <source>
        <dbReference type="SAM" id="MobiDB-lite"/>
    </source>
</evidence>
<proteinExistence type="predicted"/>
<gene>
    <name evidence="2" type="ORF">BASA50_002968</name>
</gene>
<feature type="region of interest" description="Disordered" evidence="1">
    <location>
        <begin position="771"/>
        <end position="792"/>
    </location>
</feature>
<feature type="region of interest" description="Disordered" evidence="1">
    <location>
        <begin position="844"/>
        <end position="887"/>
    </location>
</feature>
<keyword evidence="3" id="KW-1185">Reference proteome</keyword>
<organism evidence="2 3">
    <name type="scientific">Batrachochytrium salamandrivorans</name>
    <dbReference type="NCBI Taxonomy" id="1357716"/>
    <lineage>
        <taxon>Eukaryota</taxon>
        <taxon>Fungi</taxon>
        <taxon>Fungi incertae sedis</taxon>
        <taxon>Chytridiomycota</taxon>
        <taxon>Chytridiomycota incertae sedis</taxon>
        <taxon>Chytridiomycetes</taxon>
        <taxon>Rhizophydiales</taxon>
        <taxon>Rhizophydiales incertae sedis</taxon>
        <taxon>Batrachochytrium</taxon>
    </lineage>
</organism>
<reference evidence="2 3" key="1">
    <citation type="submission" date="2021-02" db="EMBL/GenBank/DDBJ databases">
        <title>Variation within the Batrachochytrium salamandrivorans European outbreak.</title>
        <authorList>
            <person name="Kelly M."/>
            <person name="Pasmans F."/>
            <person name="Shea T.P."/>
            <person name="Munoz J.F."/>
            <person name="Carranza S."/>
            <person name="Cuomo C.A."/>
            <person name="Martel A."/>
        </authorList>
    </citation>
    <scope>NUCLEOTIDE SEQUENCE [LARGE SCALE GENOMIC DNA]</scope>
    <source>
        <strain evidence="2 3">AMFP18/2</strain>
    </source>
</reference>
<accession>A0ABQ8FMX0</accession>
<evidence type="ECO:0000313" key="2">
    <source>
        <dbReference type="EMBL" id="KAH6599626.1"/>
    </source>
</evidence>
<name>A0ABQ8FMX0_9FUNG</name>
<evidence type="ECO:0000313" key="3">
    <source>
        <dbReference type="Proteomes" id="UP001648503"/>
    </source>
</evidence>
<dbReference type="Proteomes" id="UP001648503">
    <property type="component" value="Unassembled WGS sequence"/>
</dbReference>